<evidence type="ECO:0000313" key="3">
    <source>
        <dbReference type="Proteomes" id="UP000308199"/>
    </source>
</evidence>
<keyword evidence="3" id="KW-1185">Reference proteome</keyword>
<dbReference type="PANTHER" id="PTHR13847">
    <property type="entry name" value="SARCOSINE DEHYDROGENASE-RELATED"/>
    <property type="match status" value="1"/>
</dbReference>
<dbReference type="InterPro" id="IPR006076">
    <property type="entry name" value="FAD-dep_OxRdtase"/>
</dbReference>
<reference evidence="2 3" key="1">
    <citation type="submission" date="2019-02" db="EMBL/GenBank/DDBJ databases">
        <title>Genome sequencing of the rare red list fungi Phellinidium pouzarii.</title>
        <authorList>
            <person name="Buettner E."/>
            <person name="Kellner H."/>
        </authorList>
    </citation>
    <scope>NUCLEOTIDE SEQUENCE [LARGE SCALE GENOMIC DNA]</scope>
    <source>
        <strain evidence="2 3">DSM 108285</strain>
    </source>
</reference>
<dbReference type="Gene3D" id="3.50.50.60">
    <property type="entry name" value="FAD/NAD(P)-binding domain"/>
    <property type="match status" value="1"/>
</dbReference>
<sequence>MVDPRLSQASINITTRFPVPLNEFKTHQKLFDAQLNLADAPASLPVANSTRSFWLHPSDEVNPLARKGSTGPLTSDADICIIGSGITGVSAAYHLSKMSPNKKIVMLEARDFCSGATGRNGGHLTAGIFLHLRNYVEEMGLTEALKNYALERHTSSAILSIIQENGLEVAVDLVSGGHIDMFFTDEEVKEGRADFALAENSGAKVDKVKWLSKEEMSAKYGTSYAAVQIPGHNLWPLKLVTQIFYITQKMFSSSAGSLNLHTNTPVTAVSSSTTRRLWTLTTPRGTITCSTVVHATNAYASHLLPQLAGPRGIVPVRGQVLATRAAASLDTIGRSSWGGNEGFEYWFPRPPKVASDEEKPLVILGGGREAVQDYEFGISDDSEVNAQAGRALRAFLPTVFPGRYDEGSEPEMEWTGIMGYTSTRDPFVGPVLSADGSEIPGQYISAGYTGHGMPRAYACAEVVASLITSDFAGKRDRWTIPEWLPKRYLTWNRV</sequence>
<dbReference type="OrthoDB" id="429143at2759"/>
<dbReference type="InterPro" id="IPR036188">
    <property type="entry name" value="FAD/NAD-bd_sf"/>
</dbReference>
<dbReference type="PANTHER" id="PTHR13847:SF260">
    <property type="entry name" value="FAD DEPENDENT OXIDOREDUCTASE DOMAIN-CONTAINING PROTEIN"/>
    <property type="match status" value="1"/>
</dbReference>
<dbReference type="Pfam" id="PF01266">
    <property type="entry name" value="DAO"/>
    <property type="match status" value="1"/>
</dbReference>
<feature type="domain" description="FAD dependent oxidoreductase" evidence="1">
    <location>
        <begin position="78"/>
        <end position="466"/>
    </location>
</feature>
<comment type="caution">
    <text evidence="2">The sequence shown here is derived from an EMBL/GenBank/DDBJ whole genome shotgun (WGS) entry which is preliminary data.</text>
</comment>
<gene>
    <name evidence="2" type="ORF">EW145_g3099</name>
</gene>
<evidence type="ECO:0000313" key="2">
    <source>
        <dbReference type="EMBL" id="THH07853.1"/>
    </source>
</evidence>
<evidence type="ECO:0000259" key="1">
    <source>
        <dbReference type="Pfam" id="PF01266"/>
    </source>
</evidence>
<dbReference type="SUPFAM" id="SSF51905">
    <property type="entry name" value="FAD/NAD(P)-binding domain"/>
    <property type="match status" value="1"/>
</dbReference>
<protein>
    <recommendedName>
        <fullName evidence="1">FAD dependent oxidoreductase domain-containing protein</fullName>
    </recommendedName>
</protein>
<dbReference type="GO" id="GO:0005737">
    <property type="term" value="C:cytoplasm"/>
    <property type="evidence" value="ECO:0007669"/>
    <property type="project" value="TreeGrafter"/>
</dbReference>
<dbReference type="AlphaFoldDB" id="A0A4V6S182"/>
<organism evidence="2 3">
    <name type="scientific">Phellinidium pouzarii</name>
    <dbReference type="NCBI Taxonomy" id="167371"/>
    <lineage>
        <taxon>Eukaryota</taxon>
        <taxon>Fungi</taxon>
        <taxon>Dikarya</taxon>
        <taxon>Basidiomycota</taxon>
        <taxon>Agaricomycotina</taxon>
        <taxon>Agaricomycetes</taxon>
        <taxon>Hymenochaetales</taxon>
        <taxon>Hymenochaetaceae</taxon>
        <taxon>Phellinidium</taxon>
    </lineage>
</organism>
<proteinExistence type="predicted"/>
<dbReference type="EMBL" id="SGPK01000124">
    <property type="protein sequence ID" value="THH07853.1"/>
    <property type="molecule type" value="Genomic_DNA"/>
</dbReference>
<accession>A0A4V6S182</accession>
<dbReference type="Proteomes" id="UP000308199">
    <property type="component" value="Unassembled WGS sequence"/>
</dbReference>
<dbReference type="Gene3D" id="3.30.9.10">
    <property type="entry name" value="D-Amino Acid Oxidase, subunit A, domain 2"/>
    <property type="match status" value="1"/>
</dbReference>
<name>A0A4V6S182_9AGAM</name>